<dbReference type="EMBL" id="JACHKT010000029">
    <property type="protein sequence ID" value="MBB6004775.1"/>
    <property type="molecule type" value="Genomic_DNA"/>
</dbReference>
<accession>A0A841ENG6</accession>
<protein>
    <recommendedName>
        <fullName evidence="4">LVIVD repeat-containing protein</fullName>
    </recommendedName>
</protein>
<dbReference type="RefSeq" id="WP_184136006.1">
    <property type="nucleotide sequence ID" value="NZ_JACHKT010000029.1"/>
</dbReference>
<sequence length="177" mass="20088">MTKLLSYLSLVLLLSSCFHLDSPPEFPKTSEGYRPIYANADEIEKVLITTPQPLKSPGKIYIKDQFLFVNELGKGVHIFDNKDPKSPKKIAFLQIPSNVDIAIRGDILYADNLKDLISINISKPSEAKLVHRLKDVFESQNYPPTTNVRFECVDSNKGVVIGWEKVLQVDYTLNCYR</sequence>
<evidence type="ECO:0000256" key="1">
    <source>
        <dbReference type="SAM" id="SignalP"/>
    </source>
</evidence>
<organism evidence="2 3">
    <name type="scientific">Arcicella rosea</name>
    <dbReference type="NCBI Taxonomy" id="502909"/>
    <lineage>
        <taxon>Bacteria</taxon>
        <taxon>Pseudomonadati</taxon>
        <taxon>Bacteroidota</taxon>
        <taxon>Cytophagia</taxon>
        <taxon>Cytophagales</taxon>
        <taxon>Flectobacillaceae</taxon>
        <taxon>Arcicella</taxon>
    </lineage>
</organism>
<reference evidence="2 3" key="1">
    <citation type="submission" date="2020-08" db="EMBL/GenBank/DDBJ databases">
        <title>Functional genomics of gut bacteria from endangered species of beetles.</title>
        <authorList>
            <person name="Carlos-Shanley C."/>
        </authorList>
    </citation>
    <scope>NUCLEOTIDE SEQUENCE [LARGE SCALE GENOMIC DNA]</scope>
    <source>
        <strain evidence="2 3">S00070</strain>
    </source>
</reference>
<comment type="caution">
    <text evidence="2">The sequence shown here is derived from an EMBL/GenBank/DDBJ whole genome shotgun (WGS) entry which is preliminary data.</text>
</comment>
<evidence type="ECO:0000313" key="2">
    <source>
        <dbReference type="EMBL" id="MBB6004775.1"/>
    </source>
</evidence>
<dbReference type="Proteomes" id="UP000524404">
    <property type="component" value="Unassembled WGS sequence"/>
</dbReference>
<feature type="chain" id="PRO_5032461420" description="LVIVD repeat-containing protein" evidence="1">
    <location>
        <begin position="21"/>
        <end position="177"/>
    </location>
</feature>
<dbReference type="PROSITE" id="PS51257">
    <property type="entry name" value="PROKAR_LIPOPROTEIN"/>
    <property type="match status" value="1"/>
</dbReference>
<feature type="signal peptide" evidence="1">
    <location>
        <begin position="1"/>
        <end position="20"/>
    </location>
</feature>
<gene>
    <name evidence="2" type="ORF">HNP25_003445</name>
</gene>
<proteinExistence type="predicted"/>
<keyword evidence="3" id="KW-1185">Reference proteome</keyword>
<evidence type="ECO:0000313" key="3">
    <source>
        <dbReference type="Proteomes" id="UP000524404"/>
    </source>
</evidence>
<dbReference type="AlphaFoldDB" id="A0A841ENG6"/>
<name>A0A841ENG6_9BACT</name>
<keyword evidence="1" id="KW-0732">Signal</keyword>
<evidence type="ECO:0008006" key="4">
    <source>
        <dbReference type="Google" id="ProtNLM"/>
    </source>
</evidence>